<evidence type="ECO:0008006" key="3">
    <source>
        <dbReference type="Google" id="ProtNLM"/>
    </source>
</evidence>
<gene>
    <name evidence="1" type="ORF">HBR001_LOCUS8867</name>
</gene>
<reference evidence="1" key="1">
    <citation type="submission" date="2022-12" db="EMBL/GenBank/DDBJ databases">
        <authorList>
            <person name="Webb A."/>
        </authorList>
    </citation>
    <scope>NUCLEOTIDE SEQUENCE</scope>
    <source>
        <strain evidence="1">Hp1</strain>
    </source>
</reference>
<organism evidence="1 2">
    <name type="scientific">Hyaloperonospora brassicae</name>
    <name type="common">Brassica downy mildew</name>
    <name type="synonym">Peronospora brassicae</name>
    <dbReference type="NCBI Taxonomy" id="162125"/>
    <lineage>
        <taxon>Eukaryota</taxon>
        <taxon>Sar</taxon>
        <taxon>Stramenopiles</taxon>
        <taxon>Oomycota</taxon>
        <taxon>Peronosporomycetes</taxon>
        <taxon>Peronosporales</taxon>
        <taxon>Peronosporaceae</taxon>
        <taxon>Hyaloperonospora</taxon>
    </lineage>
</organism>
<evidence type="ECO:0000313" key="2">
    <source>
        <dbReference type="Proteomes" id="UP001162031"/>
    </source>
</evidence>
<sequence>MRGEGQRLTEHLKAILTEIERLKVVYCDAIEQLETNTLQNLSPQSATQWFKMYLRVVDLGIQLRRGEIRHRSTQQFTFPRMHETGTKGAVHSGLSIDDGNAIYQLMESRRLVSESRLDYWFIRMDGLDRDDISLLDKRVTGCLESFRRQDSNFYHRLDVTGEDPHEELVVLGELDGTSSRVLAKATRTCFGPSKCSCEEDARPWEGFSLTSGDPLSQNFSLANASSSTMLVELDEIGIIDIKRQMGFEQLSCEEAQEDAVALARDSSRLARRLNSSGNGTAASVGLHNLPSARSLYQKRCVDIGQEAKPSITAVLAVKKGAHYLDLSGIGFHSARDLQDLVDIFATSGLPPVKELDVSNGFFNAAAFEVLCKLLRLPLLRQNVERLSFRGIAAPRPADIAALMRLLTGDSTSVGSLSALSSLKTLDLSYNTLWYEGAQHLRPLLASLSGLENLLLESCFPELVAPFNSMSSLGGRTAVEESVRLALMDVSNRLQCLNFGSNCITSDSRWLNALFAPGSTTQKLYLRGITSSSRCTIETEEANWRTSDTWDLQQVEMLQWSSSSVHTNKLLDALSAELQGEFAQLKHLDLELNIASLPDRERNNADHRIADTIAHIADYAVLRSCRICYYCQSGTISTGVNVSVRKLMEDGLRVCEVLALRMPQMCLDSGAICDLLSCAVAPEMRKMTLAFAIACEVQATPTFGSCFSQMQSVHEIALELHATVTSEAAAMALAHQLKTSWLKLSVSTDLVHDVKRDDDLAKHGKAIRSFGLLEQVKANKRIYRCRFCVTSASQR</sequence>
<evidence type="ECO:0000313" key="1">
    <source>
        <dbReference type="EMBL" id="CAI5742213.1"/>
    </source>
</evidence>
<proteinExistence type="predicted"/>
<dbReference type="SUPFAM" id="SSF52047">
    <property type="entry name" value="RNI-like"/>
    <property type="match status" value="1"/>
</dbReference>
<accession>A0AAV0V121</accession>
<dbReference type="EMBL" id="CANTFL010001465">
    <property type="protein sequence ID" value="CAI5742213.1"/>
    <property type="molecule type" value="Genomic_DNA"/>
</dbReference>
<dbReference type="AlphaFoldDB" id="A0AAV0V121"/>
<dbReference type="SMART" id="SM00368">
    <property type="entry name" value="LRR_RI"/>
    <property type="match status" value="2"/>
</dbReference>
<keyword evidence="2" id="KW-1185">Reference proteome</keyword>
<name>A0AAV0V121_HYABA</name>
<dbReference type="InterPro" id="IPR032675">
    <property type="entry name" value="LRR_dom_sf"/>
</dbReference>
<dbReference type="Gene3D" id="3.80.10.10">
    <property type="entry name" value="Ribonuclease Inhibitor"/>
    <property type="match status" value="1"/>
</dbReference>
<protein>
    <recommendedName>
        <fullName evidence="3">PH domain-containing protein</fullName>
    </recommendedName>
</protein>
<dbReference type="Proteomes" id="UP001162031">
    <property type="component" value="Unassembled WGS sequence"/>
</dbReference>
<comment type="caution">
    <text evidence="1">The sequence shown here is derived from an EMBL/GenBank/DDBJ whole genome shotgun (WGS) entry which is preliminary data.</text>
</comment>